<dbReference type="AlphaFoldDB" id="D2QFY1"/>
<dbReference type="Proteomes" id="UP000002028">
    <property type="component" value="Chromosome"/>
</dbReference>
<gene>
    <name evidence="2" type="ordered locus">Slin_5478</name>
</gene>
<evidence type="ECO:0000313" key="3">
    <source>
        <dbReference type="Proteomes" id="UP000002028"/>
    </source>
</evidence>
<evidence type="ECO:0000313" key="2">
    <source>
        <dbReference type="EMBL" id="ADB41444.1"/>
    </source>
</evidence>
<dbReference type="HOGENOM" id="CLU_3012032_0_0_10"/>
<sequence>MEQIKKQGRNKKDMTPKKAVGRYRSMDELSAAKMESAKEFVANLDMTLFRKNGPVE</sequence>
<keyword evidence="3" id="KW-1185">Reference proteome</keyword>
<dbReference type="EMBL" id="CP001769">
    <property type="protein sequence ID" value="ADB41444.1"/>
    <property type="molecule type" value="Genomic_DNA"/>
</dbReference>
<organism evidence="2 3">
    <name type="scientific">Spirosoma linguale (strain ATCC 33905 / DSM 74 / LMG 10896 / Claus 1)</name>
    <dbReference type="NCBI Taxonomy" id="504472"/>
    <lineage>
        <taxon>Bacteria</taxon>
        <taxon>Pseudomonadati</taxon>
        <taxon>Bacteroidota</taxon>
        <taxon>Cytophagia</taxon>
        <taxon>Cytophagales</taxon>
        <taxon>Cytophagaceae</taxon>
        <taxon>Spirosoma</taxon>
    </lineage>
</organism>
<accession>D2QFY1</accession>
<protein>
    <submittedName>
        <fullName evidence="2">Uncharacterized protein</fullName>
    </submittedName>
</protein>
<name>D2QFY1_SPILD</name>
<dbReference type="STRING" id="504472.Slin_5478"/>
<feature type="region of interest" description="Disordered" evidence="1">
    <location>
        <begin position="1"/>
        <end position="22"/>
    </location>
</feature>
<dbReference type="KEGG" id="sli:Slin_5478"/>
<proteinExistence type="predicted"/>
<dbReference type="RefSeq" id="WP_012929940.1">
    <property type="nucleotide sequence ID" value="NC_013730.1"/>
</dbReference>
<reference evidence="2 3" key="1">
    <citation type="journal article" date="2010" name="Stand. Genomic Sci.">
        <title>Complete genome sequence of Spirosoma linguale type strain (1).</title>
        <authorList>
            <person name="Lail K."/>
            <person name="Sikorski J."/>
            <person name="Saunders E."/>
            <person name="Lapidus A."/>
            <person name="Glavina Del Rio T."/>
            <person name="Copeland A."/>
            <person name="Tice H."/>
            <person name="Cheng J.-F."/>
            <person name="Lucas S."/>
            <person name="Nolan M."/>
            <person name="Bruce D."/>
            <person name="Goodwin L."/>
            <person name="Pitluck S."/>
            <person name="Ivanova N."/>
            <person name="Mavromatis K."/>
            <person name="Ovchinnikova G."/>
            <person name="Pati A."/>
            <person name="Chen A."/>
            <person name="Palaniappan K."/>
            <person name="Land M."/>
            <person name="Hauser L."/>
            <person name="Chang Y.-J."/>
            <person name="Jeffries C.D."/>
            <person name="Chain P."/>
            <person name="Brettin T."/>
            <person name="Detter J.C."/>
            <person name="Schuetze A."/>
            <person name="Rohde M."/>
            <person name="Tindall B.J."/>
            <person name="Goeker M."/>
            <person name="Bristow J."/>
            <person name="Eisen J.A."/>
            <person name="Markowitz V."/>
            <person name="Hugenholtz P."/>
            <person name="Kyrpides N.C."/>
            <person name="Klenk H.-P."/>
            <person name="Chen F."/>
        </authorList>
    </citation>
    <scope>NUCLEOTIDE SEQUENCE [LARGE SCALE GENOMIC DNA]</scope>
    <source>
        <strain evidence="3">ATCC 33905 / DSM 74 / LMG 10896 / Claus 1</strain>
    </source>
</reference>
<evidence type="ECO:0000256" key="1">
    <source>
        <dbReference type="SAM" id="MobiDB-lite"/>
    </source>
</evidence>